<protein>
    <submittedName>
        <fullName evidence="4">CsbD family protein</fullName>
    </submittedName>
</protein>
<dbReference type="InterPro" id="IPR036629">
    <property type="entry name" value="YjbJ_sf"/>
</dbReference>
<feature type="domain" description="CsbD-like" evidence="3">
    <location>
        <begin position="3"/>
        <end position="55"/>
    </location>
</feature>
<evidence type="ECO:0000313" key="5">
    <source>
        <dbReference type="Proteomes" id="UP001332243"/>
    </source>
</evidence>
<proteinExistence type="inferred from homology"/>
<dbReference type="InterPro" id="IPR008462">
    <property type="entry name" value="CsbD"/>
</dbReference>
<accession>A0ABU7RL67</accession>
<dbReference type="SUPFAM" id="SSF69047">
    <property type="entry name" value="Hypothetical protein YjbJ"/>
    <property type="match status" value="1"/>
</dbReference>
<dbReference type="Gene3D" id="1.10.1470.10">
    <property type="entry name" value="YjbJ"/>
    <property type="match status" value="1"/>
</dbReference>
<evidence type="ECO:0000256" key="1">
    <source>
        <dbReference type="ARBA" id="ARBA00009129"/>
    </source>
</evidence>
<feature type="compositionally biased region" description="Basic and acidic residues" evidence="2">
    <location>
        <begin position="1"/>
        <end position="30"/>
    </location>
</feature>
<dbReference type="Proteomes" id="UP001332243">
    <property type="component" value="Unassembled WGS sequence"/>
</dbReference>
<sequence>MTDKIRHKVEEVTGLAKEKTGDATDNERLQAEGATEQTEANVKQAGDHVADAARDARDALGGRH</sequence>
<evidence type="ECO:0000259" key="3">
    <source>
        <dbReference type="Pfam" id="PF05532"/>
    </source>
</evidence>
<organism evidence="4 5">
    <name type="scientific">Plantactinospora sonchi</name>
    <dbReference type="NCBI Taxonomy" id="1544735"/>
    <lineage>
        <taxon>Bacteria</taxon>
        <taxon>Bacillati</taxon>
        <taxon>Actinomycetota</taxon>
        <taxon>Actinomycetes</taxon>
        <taxon>Micromonosporales</taxon>
        <taxon>Micromonosporaceae</taxon>
        <taxon>Plantactinospora</taxon>
    </lineage>
</organism>
<dbReference type="EMBL" id="JAZGQK010000001">
    <property type="protein sequence ID" value="MEE6257236.1"/>
    <property type="molecule type" value="Genomic_DNA"/>
</dbReference>
<comment type="caution">
    <text evidence="4">The sequence shown here is derived from an EMBL/GenBank/DDBJ whole genome shotgun (WGS) entry which is preliminary data.</text>
</comment>
<reference evidence="4 5" key="1">
    <citation type="submission" date="2024-01" db="EMBL/GenBank/DDBJ databases">
        <title>Genome insights into Plantactinospora sonchi sp. nov.</title>
        <authorList>
            <person name="Wang L."/>
        </authorList>
    </citation>
    <scope>NUCLEOTIDE SEQUENCE [LARGE SCALE GENOMIC DNA]</scope>
    <source>
        <strain evidence="4 5">NEAU-QY2</strain>
    </source>
</reference>
<keyword evidence="5" id="KW-1185">Reference proteome</keyword>
<name>A0ABU7RL67_9ACTN</name>
<gene>
    <name evidence="4" type="ORF">V1633_01875</name>
</gene>
<evidence type="ECO:0000256" key="2">
    <source>
        <dbReference type="SAM" id="MobiDB-lite"/>
    </source>
</evidence>
<dbReference type="RefSeq" id="WP_331212314.1">
    <property type="nucleotide sequence ID" value="NZ_JAZGQK010000001.1"/>
</dbReference>
<evidence type="ECO:0000313" key="4">
    <source>
        <dbReference type="EMBL" id="MEE6257236.1"/>
    </source>
</evidence>
<dbReference type="Pfam" id="PF05532">
    <property type="entry name" value="CsbD"/>
    <property type="match status" value="1"/>
</dbReference>
<feature type="compositionally biased region" description="Basic and acidic residues" evidence="2">
    <location>
        <begin position="45"/>
        <end position="64"/>
    </location>
</feature>
<feature type="region of interest" description="Disordered" evidence="2">
    <location>
        <begin position="1"/>
        <end position="64"/>
    </location>
</feature>
<comment type="similarity">
    <text evidence="1">Belongs to the UPF0337 (CsbD) family.</text>
</comment>